<dbReference type="Gene3D" id="3.30.420.10">
    <property type="entry name" value="Ribonuclease H-like superfamily/Ribonuclease H"/>
    <property type="match status" value="1"/>
</dbReference>
<dbReference type="InterPro" id="IPR036397">
    <property type="entry name" value="RNaseH_sf"/>
</dbReference>
<protein>
    <recommendedName>
        <fullName evidence="3">Tc1-like transposase DDE domain-containing protein</fullName>
    </recommendedName>
</protein>
<accession>A0ABQ8SPY0</accession>
<comment type="caution">
    <text evidence="1">The sequence shown here is derived from an EMBL/GenBank/DDBJ whole genome shotgun (WGS) entry which is preliminary data.</text>
</comment>
<sequence length="66" mass="7578">MQDNTRPRLALYVLQYLNEVGIQLMQWPSCSPDLNQLDHLGDILGRNVHQHAPDTLQELRGHVCNT</sequence>
<dbReference type="EMBL" id="JAJSOF020000023">
    <property type="protein sequence ID" value="KAJ4436243.1"/>
    <property type="molecule type" value="Genomic_DNA"/>
</dbReference>
<reference evidence="1 2" key="1">
    <citation type="journal article" date="2022" name="Allergy">
        <title>Genome assembly and annotation of Periplaneta americana reveal a comprehensive cockroach allergen profile.</title>
        <authorList>
            <person name="Wang L."/>
            <person name="Xiong Q."/>
            <person name="Saelim N."/>
            <person name="Wang L."/>
            <person name="Nong W."/>
            <person name="Wan A.T."/>
            <person name="Shi M."/>
            <person name="Liu X."/>
            <person name="Cao Q."/>
            <person name="Hui J.H.L."/>
            <person name="Sookrung N."/>
            <person name="Leung T.F."/>
            <person name="Tungtrongchitr A."/>
            <person name="Tsui S.K.W."/>
        </authorList>
    </citation>
    <scope>NUCLEOTIDE SEQUENCE [LARGE SCALE GENOMIC DNA]</scope>
    <source>
        <strain evidence="1">PWHHKU_190912</strain>
    </source>
</reference>
<dbReference type="Proteomes" id="UP001148838">
    <property type="component" value="Unassembled WGS sequence"/>
</dbReference>
<evidence type="ECO:0000313" key="1">
    <source>
        <dbReference type="EMBL" id="KAJ4436243.1"/>
    </source>
</evidence>
<name>A0ABQ8SPY0_PERAM</name>
<keyword evidence="2" id="KW-1185">Reference proteome</keyword>
<organism evidence="1 2">
    <name type="scientific">Periplaneta americana</name>
    <name type="common">American cockroach</name>
    <name type="synonym">Blatta americana</name>
    <dbReference type="NCBI Taxonomy" id="6978"/>
    <lineage>
        <taxon>Eukaryota</taxon>
        <taxon>Metazoa</taxon>
        <taxon>Ecdysozoa</taxon>
        <taxon>Arthropoda</taxon>
        <taxon>Hexapoda</taxon>
        <taxon>Insecta</taxon>
        <taxon>Pterygota</taxon>
        <taxon>Neoptera</taxon>
        <taxon>Polyneoptera</taxon>
        <taxon>Dictyoptera</taxon>
        <taxon>Blattodea</taxon>
        <taxon>Blattoidea</taxon>
        <taxon>Blattidae</taxon>
        <taxon>Blattinae</taxon>
        <taxon>Periplaneta</taxon>
    </lineage>
</organism>
<proteinExistence type="predicted"/>
<gene>
    <name evidence="1" type="ORF">ANN_18874</name>
</gene>
<evidence type="ECO:0008006" key="3">
    <source>
        <dbReference type="Google" id="ProtNLM"/>
    </source>
</evidence>
<evidence type="ECO:0000313" key="2">
    <source>
        <dbReference type="Proteomes" id="UP001148838"/>
    </source>
</evidence>